<evidence type="ECO:0000313" key="1">
    <source>
        <dbReference type="EMBL" id="CUO77635.1"/>
    </source>
</evidence>
<proteinExistence type="predicted"/>
<reference evidence="1 3" key="1">
    <citation type="submission" date="2015-09" db="EMBL/GenBank/DDBJ databases">
        <authorList>
            <consortium name="Pathogen Informatics"/>
        </authorList>
    </citation>
    <scope>NUCLEOTIDE SEQUENCE [LARGE SCALE GENOMIC DNA]</scope>
    <source>
        <strain evidence="1 3">2789STDY5834835</strain>
    </source>
</reference>
<reference evidence="2 4" key="2">
    <citation type="submission" date="2018-08" db="EMBL/GenBank/DDBJ databases">
        <title>A genome reference for cultivated species of the human gut microbiota.</title>
        <authorList>
            <person name="Zou Y."/>
            <person name="Xue W."/>
            <person name="Luo G."/>
        </authorList>
    </citation>
    <scope>NUCLEOTIDE SEQUENCE [LARGE SCALE GENOMIC DNA]</scope>
    <source>
        <strain evidence="2 4">TM10-1AC</strain>
    </source>
</reference>
<sequence>MENKEMYTKQEVVEMLKDMQRETGECVGFFVGQVSQLWVIKDLIEKRLNDMGETGVEVRVSK</sequence>
<organism evidence="1 3">
    <name type="scientific">Anaerobutyricum hallii</name>
    <dbReference type="NCBI Taxonomy" id="39488"/>
    <lineage>
        <taxon>Bacteria</taxon>
        <taxon>Bacillati</taxon>
        <taxon>Bacillota</taxon>
        <taxon>Clostridia</taxon>
        <taxon>Lachnospirales</taxon>
        <taxon>Lachnospiraceae</taxon>
        <taxon>Anaerobutyricum</taxon>
    </lineage>
</organism>
<dbReference type="Proteomes" id="UP000262524">
    <property type="component" value="Unassembled WGS sequence"/>
</dbReference>
<dbReference type="Proteomes" id="UP000095679">
    <property type="component" value="Unassembled WGS sequence"/>
</dbReference>
<dbReference type="EMBL" id="QSOE01000108">
    <property type="protein sequence ID" value="RGI82094.1"/>
    <property type="molecule type" value="Genomic_DNA"/>
</dbReference>
<protein>
    <submittedName>
        <fullName evidence="1">Uncharacterized protein</fullName>
    </submittedName>
</protein>
<evidence type="ECO:0000313" key="4">
    <source>
        <dbReference type="Proteomes" id="UP000262524"/>
    </source>
</evidence>
<dbReference type="EMBL" id="CYZL01000024">
    <property type="protein sequence ID" value="CUO77635.1"/>
    <property type="molecule type" value="Genomic_DNA"/>
</dbReference>
<accession>A0A174HXT5</accession>
<evidence type="ECO:0000313" key="2">
    <source>
        <dbReference type="EMBL" id="RGI82094.1"/>
    </source>
</evidence>
<name>A0A174HXT5_9FIRM</name>
<dbReference type="AlphaFoldDB" id="A0A174HXT5"/>
<evidence type="ECO:0000313" key="3">
    <source>
        <dbReference type="Proteomes" id="UP000095679"/>
    </source>
</evidence>
<gene>
    <name evidence="2" type="ORF">DXD91_12560</name>
    <name evidence="1" type="ORF">ERS852450_02402</name>
</gene>
<dbReference type="RefSeq" id="WP_055299303.1">
    <property type="nucleotide sequence ID" value="NZ_BLYK01000073.1"/>
</dbReference>